<evidence type="ECO:0000313" key="4">
    <source>
        <dbReference type="Proteomes" id="UP001153954"/>
    </source>
</evidence>
<evidence type="ECO:0000313" key="3">
    <source>
        <dbReference type="EMBL" id="CAH2107673.1"/>
    </source>
</evidence>
<protein>
    <submittedName>
        <fullName evidence="3">Uncharacterized protein</fullName>
    </submittedName>
</protein>
<feature type="region of interest" description="Disordered" evidence="2">
    <location>
        <begin position="115"/>
        <end position="170"/>
    </location>
</feature>
<sequence>MATRSLNLKGTFARALKDSAASIKALVEAIRERSVSDEVRKLQAENSRLRCELDDFCRQVVELQQNCSQQVAPTYLPGQGEDLIEKIQSSHLAAVGRLIDARFAGVEEWLPSQKTLRPPLAADRKKERTTTKAPSSSATPALGRKRRPPTNEVSGPARQNGDGEWTTVTK</sequence>
<feature type="coiled-coil region" evidence="1">
    <location>
        <begin position="32"/>
        <end position="66"/>
    </location>
</feature>
<feature type="compositionally biased region" description="Low complexity" evidence="2">
    <location>
        <begin position="131"/>
        <end position="141"/>
    </location>
</feature>
<gene>
    <name evidence="3" type="ORF">EEDITHA_LOCUS21682</name>
</gene>
<proteinExistence type="predicted"/>
<reference evidence="3" key="1">
    <citation type="submission" date="2022-03" db="EMBL/GenBank/DDBJ databases">
        <authorList>
            <person name="Tunstrom K."/>
        </authorList>
    </citation>
    <scope>NUCLEOTIDE SEQUENCE</scope>
</reference>
<keyword evidence="1" id="KW-0175">Coiled coil</keyword>
<dbReference type="Proteomes" id="UP001153954">
    <property type="component" value="Unassembled WGS sequence"/>
</dbReference>
<keyword evidence="4" id="KW-1185">Reference proteome</keyword>
<evidence type="ECO:0000256" key="2">
    <source>
        <dbReference type="SAM" id="MobiDB-lite"/>
    </source>
</evidence>
<name>A0AAU9VBM1_EUPED</name>
<dbReference type="AlphaFoldDB" id="A0AAU9VBM1"/>
<accession>A0AAU9VBM1</accession>
<organism evidence="3 4">
    <name type="scientific">Euphydryas editha</name>
    <name type="common">Edith's checkerspot</name>
    <dbReference type="NCBI Taxonomy" id="104508"/>
    <lineage>
        <taxon>Eukaryota</taxon>
        <taxon>Metazoa</taxon>
        <taxon>Ecdysozoa</taxon>
        <taxon>Arthropoda</taxon>
        <taxon>Hexapoda</taxon>
        <taxon>Insecta</taxon>
        <taxon>Pterygota</taxon>
        <taxon>Neoptera</taxon>
        <taxon>Endopterygota</taxon>
        <taxon>Lepidoptera</taxon>
        <taxon>Glossata</taxon>
        <taxon>Ditrysia</taxon>
        <taxon>Papilionoidea</taxon>
        <taxon>Nymphalidae</taxon>
        <taxon>Nymphalinae</taxon>
        <taxon>Euphydryas</taxon>
    </lineage>
</organism>
<comment type="caution">
    <text evidence="3">The sequence shown here is derived from an EMBL/GenBank/DDBJ whole genome shotgun (WGS) entry which is preliminary data.</text>
</comment>
<dbReference type="EMBL" id="CAKOGL010000030">
    <property type="protein sequence ID" value="CAH2107673.1"/>
    <property type="molecule type" value="Genomic_DNA"/>
</dbReference>
<evidence type="ECO:0000256" key="1">
    <source>
        <dbReference type="SAM" id="Coils"/>
    </source>
</evidence>